<dbReference type="SUPFAM" id="SSF52540">
    <property type="entry name" value="P-loop containing nucleoside triphosphate hydrolases"/>
    <property type="match status" value="1"/>
</dbReference>
<name>A0A482ISP5_9BURK</name>
<evidence type="ECO:0008006" key="3">
    <source>
        <dbReference type="Google" id="ProtNLM"/>
    </source>
</evidence>
<dbReference type="InterPro" id="IPR027417">
    <property type="entry name" value="P-loop_NTPase"/>
</dbReference>
<sequence>MKILITGAAGSGTSTLANAIAEATQTHALETDDYFWRPTNPPYQVKFEPEERCARLLKDLRARPESVVAGAVMEWGEALEHAFDLVVFLYVPTPIRLARLKLREERRFGKTDPEFLEWAAQYDAGTAEGRSLEKHRQWLQNLRCPVLYLEGDGTVEARLQSVLAARNAIIEGAGPK</sequence>
<organism evidence="1 2">
    <name type="scientific">Cupriavidus metallidurans</name>
    <dbReference type="NCBI Taxonomy" id="119219"/>
    <lineage>
        <taxon>Bacteria</taxon>
        <taxon>Pseudomonadati</taxon>
        <taxon>Pseudomonadota</taxon>
        <taxon>Betaproteobacteria</taxon>
        <taxon>Burkholderiales</taxon>
        <taxon>Burkholderiaceae</taxon>
        <taxon>Cupriavidus</taxon>
    </lineage>
</organism>
<protein>
    <recommendedName>
        <fullName evidence="3">AAA family ATPase</fullName>
    </recommendedName>
</protein>
<dbReference type="AlphaFoldDB" id="A0A482ISP5"/>
<dbReference type="InterPro" id="IPR052922">
    <property type="entry name" value="Cytidylate_Kinase-2"/>
</dbReference>
<dbReference type="RefSeq" id="WP_024568982.1">
    <property type="nucleotide sequence ID" value="NZ_CP037901.1"/>
</dbReference>
<dbReference type="PANTHER" id="PTHR37816:SF2">
    <property type="entry name" value="DNA TOPOLOGY MODULATION PROTEIN FLAR-RELATED PROTEIN"/>
    <property type="match status" value="1"/>
</dbReference>
<proteinExistence type="predicted"/>
<gene>
    <name evidence="1" type="ORF">DDF84_018860</name>
</gene>
<evidence type="ECO:0000313" key="1">
    <source>
        <dbReference type="EMBL" id="QBP11868.1"/>
    </source>
</evidence>
<evidence type="ECO:0000313" key="2">
    <source>
        <dbReference type="Proteomes" id="UP000253772"/>
    </source>
</evidence>
<dbReference type="PANTHER" id="PTHR37816">
    <property type="entry name" value="YALI0E33011P"/>
    <property type="match status" value="1"/>
</dbReference>
<reference evidence="1 2" key="1">
    <citation type="submission" date="2019-03" db="EMBL/GenBank/DDBJ databases">
        <title>Comparative insights into the high quality Complete genome sequence of highly metal resistant Cupriavidus metallidurans strain BS1 isolated from a gold-copper mine.</title>
        <authorList>
            <person name="Mazhar H.S."/>
            <person name="Rensing C."/>
        </authorList>
    </citation>
    <scope>NUCLEOTIDE SEQUENCE [LARGE SCALE GENOMIC DNA]</scope>
    <source>
        <strain evidence="1 2">BS1</strain>
    </source>
</reference>
<dbReference type="Proteomes" id="UP000253772">
    <property type="component" value="Chromosome c2"/>
</dbReference>
<dbReference type="Gene3D" id="3.40.50.300">
    <property type="entry name" value="P-loop containing nucleotide triphosphate hydrolases"/>
    <property type="match status" value="1"/>
</dbReference>
<dbReference type="NCBIfam" id="NF004861">
    <property type="entry name" value="PRK06217.1"/>
    <property type="match status" value="1"/>
</dbReference>
<dbReference type="Pfam" id="PF13238">
    <property type="entry name" value="AAA_18"/>
    <property type="match status" value="1"/>
</dbReference>
<accession>A0A482ISP5</accession>
<dbReference type="EMBL" id="CP037901">
    <property type="protein sequence ID" value="QBP11868.1"/>
    <property type="molecule type" value="Genomic_DNA"/>
</dbReference>
<dbReference type="OrthoDB" id="5296079at2"/>